<keyword evidence="1" id="KW-0732">Signal</keyword>
<proteinExistence type="predicted"/>
<organism evidence="2 3">
    <name type="scientific">Steinernema carpocapsae</name>
    <name type="common">Entomopathogenic nematode</name>
    <dbReference type="NCBI Taxonomy" id="34508"/>
    <lineage>
        <taxon>Eukaryota</taxon>
        <taxon>Metazoa</taxon>
        <taxon>Ecdysozoa</taxon>
        <taxon>Nematoda</taxon>
        <taxon>Chromadorea</taxon>
        <taxon>Rhabditida</taxon>
        <taxon>Tylenchina</taxon>
        <taxon>Panagrolaimomorpha</taxon>
        <taxon>Strongyloidoidea</taxon>
        <taxon>Steinernematidae</taxon>
        <taxon>Steinernema</taxon>
    </lineage>
</organism>
<accession>A0A4U5P1J6</accession>
<evidence type="ECO:0008006" key="4">
    <source>
        <dbReference type="Google" id="ProtNLM"/>
    </source>
</evidence>
<reference evidence="2 3" key="2">
    <citation type="journal article" date="2019" name="G3 (Bethesda)">
        <title>Hybrid Assembly of the Genome of the Entomopathogenic Nematode Steinernema carpocapsae Identifies the X-Chromosome.</title>
        <authorList>
            <person name="Serra L."/>
            <person name="Macchietto M."/>
            <person name="Macias-Munoz A."/>
            <person name="McGill C.J."/>
            <person name="Rodriguez I.M."/>
            <person name="Rodriguez B."/>
            <person name="Murad R."/>
            <person name="Mortazavi A."/>
        </authorList>
    </citation>
    <scope>NUCLEOTIDE SEQUENCE [LARGE SCALE GENOMIC DNA]</scope>
    <source>
        <strain evidence="2 3">ALL</strain>
    </source>
</reference>
<feature type="signal peptide" evidence="1">
    <location>
        <begin position="1"/>
        <end position="18"/>
    </location>
</feature>
<evidence type="ECO:0000313" key="3">
    <source>
        <dbReference type="Proteomes" id="UP000298663"/>
    </source>
</evidence>
<name>A0A4U5P1J6_STECR</name>
<dbReference type="EMBL" id="AZBU02000003">
    <property type="protein sequence ID" value="TKR89812.1"/>
    <property type="molecule type" value="Genomic_DNA"/>
</dbReference>
<evidence type="ECO:0000256" key="1">
    <source>
        <dbReference type="SAM" id="SignalP"/>
    </source>
</evidence>
<sequence>MRLTCVTILFCLLVIALSNEDYSEEDASTKKPESGDFAPYGALGYVLTKRKSKVCDPPCAPDQKCIRNTECSENGQCGNVCFPYTRRVWTSVW</sequence>
<keyword evidence="3" id="KW-1185">Reference proteome</keyword>
<feature type="chain" id="PRO_5020836999" description="WAP domain-containing protein" evidence="1">
    <location>
        <begin position="19"/>
        <end position="93"/>
    </location>
</feature>
<dbReference type="AlphaFoldDB" id="A0A4U5P1J6"/>
<evidence type="ECO:0000313" key="2">
    <source>
        <dbReference type="EMBL" id="TKR89812.1"/>
    </source>
</evidence>
<dbReference type="OrthoDB" id="10341929at2759"/>
<gene>
    <name evidence="2" type="ORF">L596_013856</name>
</gene>
<comment type="caution">
    <text evidence="2">The sequence shown here is derived from an EMBL/GenBank/DDBJ whole genome shotgun (WGS) entry which is preliminary data.</text>
</comment>
<reference evidence="2 3" key="1">
    <citation type="journal article" date="2015" name="Genome Biol.">
        <title>Comparative genomics of Steinernema reveals deeply conserved gene regulatory networks.</title>
        <authorList>
            <person name="Dillman A.R."/>
            <person name="Macchietto M."/>
            <person name="Porter C.F."/>
            <person name="Rogers A."/>
            <person name="Williams B."/>
            <person name="Antoshechkin I."/>
            <person name="Lee M.M."/>
            <person name="Goodwin Z."/>
            <person name="Lu X."/>
            <person name="Lewis E.E."/>
            <person name="Goodrich-Blair H."/>
            <person name="Stock S.P."/>
            <person name="Adams B.J."/>
            <person name="Sternberg P.W."/>
            <person name="Mortazavi A."/>
        </authorList>
    </citation>
    <scope>NUCLEOTIDE SEQUENCE [LARGE SCALE GENOMIC DNA]</scope>
    <source>
        <strain evidence="2 3">ALL</strain>
    </source>
</reference>
<dbReference type="Proteomes" id="UP000298663">
    <property type="component" value="Unassembled WGS sequence"/>
</dbReference>
<protein>
    <recommendedName>
        <fullName evidence="4">WAP domain-containing protein</fullName>
    </recommendedName>
</protein>